<sequence>MPEARRLRAERLSSYETVGTRLSLLSDHRLADAVAAAPALGSGIGGRSAELDVDGIRVFVKRVPLTDIELQSKNIRSTANLFDLPMFYQYGVGSAGFGAWRELAVHIMTTAWVLDNEYADFPLLYHWRILPDSPPTDFADAFGGIEGAVAHWEGSAAVRRRLEAIGRSSASLVLFLEHVPQSLAAWLDDVRDSGYAEPGADSPYVWIEDALNRGTEFMSSHGLVHFDAHFANLLTDGRQLYFADFGLALSSEFALSAEEAAFLAGHLAYDRCYAGSHLLRYHLLHDVRGDIDHDTFLREWIAGRRPDGVPPEIRAIIDRYARPAVVMGDFHRRLLTQSKRVQFPTADIQQALSGTSPSSSFSPASFSPASFSPSSSSGTNSSRASSTSTEIE</sequence>
<keyword evidence="3" id="KW-1185">Reference proteome</keyword>
<gene>
    <name evidence="2" type="ORF">STSP_69450</name>
</gene>
<feature type="region of interest" description="Disordered" evidence="1">
    <location>
        <begin position="352"/>
        <end position="392"/>
    </location>
</feature>
<dbReference type="STRING" id="1716141.STSP_69450"/>
<feature type="compositionally biased region" description="Low complexity" evidence="1">
    <location>
        <begin position="353"/>
        <end position="392"/>
    </location>
</feature>
<evidence type="ECO:0000313" key="3">
    <source>
        <dbReference type="Proteomes" id="UP000077381"/>
    </source>
</evidence>
<name>A0A177HFN4_9ACTN</name>
<dbReference type="InterPro" id="IPR011009">
    <property type="entry name" value="Kinase-like_dom_sf"/>
</dbReference>
<comment type="caution">
    <text evidence="2">The sequence shown here is derived from an EMBL/GenBank/DDBJ whole genome shotgun (WGS) entry which is preliminary data.</text>
</comment>
<accession>A0A177HFN4</accession>
<dbReference type="PATRIC" id="fig|1716141.3.peg.7349"/>
<dbReference type="Proteomes" id="UP000077381">
    <property type="component" value="Unassembled WGS sequence"/>
</dbReference>
<dbReference type="AlphaFoldDB" id="A0A177HFN4"/>
<evidence type="ECO:0000256" key="1">
    <source>
        <dbReference type="SAM" id="MobiDB-lite"/>
    </source>
</evidence>
<evidence type="ECO:0000313" key="2">
    <source>
        <dbReference type="EMBL" id="OAH09772.1"/>
    </source>
</evidence>
<protein>
    <recommendedName>
        <fullName evidence="4">Protein kinase domain-containing protein</fullName>
    </recommendedName>
</protein>
<organism evidence="2 3">
    <name type="scientific">Streptomyces jeddahensis</name>
    <dbReference type="NCBI Taxonomy" id="1716141"/>
    <lineage>
        <taxon>Bacteria</taxon>
        <taxon>Bacillati</taxon>
        <taxon>Actinomycetota</taxon>
        <taxon>Actinomycetes</taxon>
        <taxon>Kitasatosporales</taxon>
        <taxon>Streptomycetaceae</taxon>
        <taxon>Streptomyces</taxon>
    </lineage>
</organism>
<reference evidence="2 3" key="1">
    <citation type="submission" date="2015-12" db="EMBL/GenBank/DDBJ databases">
        <title>Genome sequence of Streptomyces sp. G25.</title>
        <authorList>
            <person name="Poehlein A."/>
            <person name="Roettig A."/>
            <person name="Hiessl S."/>
            <person name="Hauschild P."/>
            <person name="Schauer J."/>
            <person name="Madkour M.H."/>
            <person name="Al-Ansari A.M."/>
            <person name="Almakishah N.H."/>
            <person name="Steinbuechel A."/>
            <person name="Daniel R."/>
        </authorList>
    </citation>
    <scope>NUCLEOTIDE SEQUENCE [LARGE SCALE GENOMIC DNA]</scope>
    <source>
        <strain evidence="3">G25(2015)</strain>
    </source>
</reference>
<dbReference type="EMBL" id="LOHS01000177">
    <property type="protein sequence ID" value="OAH09772.1"/>
    <property type="molecule type" value="Genomic_DNA"/>
</dbReference>
<evidence type="ECO:0008006" key="4">
    <source>
        <dbReference type="Google" id="ProtNLM"/>
    </source>
</evidence>
<dbReference type="SUPFAM" id="SSF56112">
    <property type="entry name" value="Protein kinase-like (PK-like)"/>
    <property type="match status" value="1"/>
</dbReference>
<dbReference type="RefSeq" id="WP_078067734.1">
    <property type="nucleotide sequence ID" value="NZ_LOHS01000177.1"/>
</dbReference>
<proteinExistence type="predicted"/>